<accession>A0A193LGR9</accession>
<dbReference type="CDD" id="cd19095">
    <property type="entry name" value="AKR_PA4992-like"/>
    <property type="match status" value="1"/>
</dbReference>
<dbReference type="AlphaFoldDB" id="A0A193LGR9"/>
<dbReference type="PANTHER" id="PTHR43312:SF1">
    <property type="entry name" value="NADP-DEPENDENT OXIDOREDUCTASE DOMAIN-CONTAINING PROTEIN"/>
    <property type="match status" value="1"/>
</dbReference>
<feature type="chain" id="PRO_5008260196" description="NADP-dependent oxidoreductase domain-containing protein" evidence="1">
    <location>
        <begin position="32"/>
        <end position="308"/>
    </location>
</feature>
<evidence type="ECO:0000259" key="2">
    <source>
        <dbReference type="Pfam" id="PF00248"/>
    </source>
</evidence>
<sequence length="308" mass="34201">MSRSSRTSWSRRDFLECAALASLAPALSAAAQDTTMRTREIPGSGELLPVIGLGTYDVFDVAGTAHELAERNAIVELLLDKGGSLIDTSPMYNRSERILGSVLDVSGRRADTFLATKVWTNGLEAGVAQMTRSAELMRTDVIDLMQVHNLRDLDTQIGTVREWQQDGRIRYSGITHYRESAFDAMEVAMRRHRPDFIQINYSLGERAADERLLPLAADMGIAVLINRPYQAGALFSKVRGQELPDWAREFAASWGQFFLKYIISHPAVNCAIPATSKPQHMADNLGAGFGNLPDTAMRRRMLNHYLSL</sequence>
<evidence type="ECO:0000313" key="4">
    <source>
        <dbReference type="Proteomes" id="UP000092695"/>
    </source>
</evidence>
<keyword evidence="4" id="KW-1185">Reference proteome</keyword>
<proteinExistence type="predicted"/>
<dbReference type="InterPro" id="IPR006311">
    <property type="entry name" value="TAT_signal"/>
</dbReference>
<reference evidence="3 4" key="1">
    <citation type="submission" date="2016-06" db="EMBL/GenBank/DDBJ databases">
        <title>Complete genome sequence of a deep-branching marine Gamma Proteobacterium Woeseia oceani type strain XK5.</title>
        <authorList>
            <person name="Mu D."/>
            <person name="Du Z."/>
        </authorList>
    </citation>
    <scope>NUCLEOTIDE SEQUENCE [LARGE SCALE GENOMIC DNA]</scope>
    <source>
        <strain evidence="3 4">XK5</strain>
    </source>
</reference>
<dbReference type="InterPro" id="IPR053135">
    <property type="entry name" value="AKR2_Oxidoreductase"/>
</dbReference>
<dbReference type="Proteomes" id="UP000092695">
    <property type="component" value="Chromosome"/>
</dbReference>
<keyword evidence="1" id="KW-0732">Signal</keyword>
<name>A0A193LGR9_9GAMM</name>
<dbReference type="EMBL" id="CP016268">
    <property type="protein sequence ID" value="ANO51658.1"/>
    <property type="molecule type" value="Genomic_DNA"/>
</dbReference>
<dbReference type="InterPro" id="IPR036812">
    <property type="entry name" value="NAD(P)_OxRdtase_dom_sf"/>
</dbReference>
<organism evidence="3 4">
    <name type="scientific">Woeseia oceani</name>
    <dbReference type="NCBI Taxonomy" id="1548547"/>
    <lineage>
        <taxon>Bacteria</taxon>
        <taxon>Pseudomonadati</taxon>
        <taxon>Pseudomonadota</taxon>
        <taxon>Gammaproteobacteria</taxon>
        <taxon>Woeseiales</taxon>
        <taxon>Woeseiaceae</taxon>
        <taxon>Woeseia</taxon>
    </lineage>
</organism>
<evidence type="ECO:0000313" key="3">
    <source>
        <dbReference type="EMBL" id="ANO51658.1"/>
    </source>
</evidence>
<dbReference type="RefSeq" id="WP_068616214.1">
    <property type="nucleotide sequence ID" value="NZ_CP016268.1"/>
</dbReference>
<dbReference type="PANTHER" id="PTHR43312">
    <property type="entry name" value="D-THREO-ALDOSE 1-DEHYDROGENASE"/>
    <property type="match status" value="1"/>
</dbReference>
<dbReference type="Pfam" id="PF00248">
    <property type="entry name" value="Aldo_ket_red"/>
    <property type="match status" value="1"/>
</dbReference>
<gene>
    <name evidence="3" type="ORF">BA177_10980</name>
</gene>
<feature type="domain" description="NADP-dependent oxidoreductase" evidence="2">
    <location>
        <begin position="51"/>
        <end position="297"/>
    </location>
</feature>
<dbReference type="STRING" id="1548547.BA177_10980"/>
<dbReference type="Gene3D" id="3.20.20.100">
    <property type="entry name" value="NADP-dependent oxidoreductase domain"/>
    <property type="match status" value="1"/>
</dbReference>
<dbReference type="KEGG" id="woc:BA177_10980"/>
<protein>
    <recommendedName>
        <fullName evidence="2">NADP-dependent oxidoreductase domain-containing protein</fullName>
    </recommendedName>
</protein>
<dbReference type="PROSITE" id="PS51318">
    <property type="entry name" value="TAT"/>
    <property type="match status" value="1"/>
</dbReference>
<dbReference type="InterPro" id="IPR023210">
    <property type="entry name" value="NADP_OxRdtase_dom"/>
</dbReference>
<feature type="signal peptide" evidence="1">
    <location>
        <begin position="1"/>
        <end position="31"/>
    </location>
</feature>
<dbReference type="SUPFAM" id="SSF51430">
    <property type="entry name" value="NAD(P)-linked oxidoreductase"/>
    <property type="match status" value="1"/>
</dbReference>
<evidence type="ECO:0000256" key="1">
    <source>
        <dbReference type="SAM" id="SignalP"/>
    </source>
</evidence>